<organism evidence="2 3">
    <name type="scientific">Pseudacidovorax intermedius</name>
    <dbReference type="NCBI Taxonomy" id="433924"/>
    <lineage>
        <taxon>Bacteria</taxon>
        <taxon>Pseudomonadati</taxon>
        <taxon>Pseudomonadota</taxon>
        <taxon>Betaproteobacteria</taxon>
        <taxon>Burkholderiales</taxon>
        <taxon>Comamonadaceae</taxon>
        <taxon>Pseudacidovorax</taxon>
    </lineage>
</organism>
<sequence length="476" mass="49518">MPNLPLDDATVTEAIRLIESAGPLEDQSILRQVARSAEPAPAPLVQRARLLGERLGLAQRLARARDLAPLVLMALAALMVLTGLGLAGTVVDAQARRINVFAALAGLLGLHLATLLFWLLALLLPGDRRGGALAGRLWLGLTARAALGRGREGAALLEAGVRLLERARLLPWVLGFASHALWVIGFAAALAGLLAALAFRRYTLGWETTLLDPTRFASAVHALAWLPGQLGFPVPDAALVRAAGDPSAGPDAAGQAVLAWWLVGCVVVYGLLPRLLCALACVLVWRLRRHRLQPDFGDAAYRQVQARIDALAPAQVVDADGAPAAGALPAAAVGAEGGPVLLGFELDPATPWPPAGLPADLGVLASDGGAASRAAAVGQIAARQPRQLVVACQAGASPDRGTERLLRELLPLAGGLHLWLAGHDTATAAERARWARWLHDTGLGAVVPCHDDLSDALAANGRADTTFSAADTARRP</sequence>
<feature type="transmembrane region" description="Helical" evidence="1">
    <location>
        <begin position="100"/>
        <end position="124"/>
    </location>
</feature>
<reference evidence="2 3" key="1">
    <citation type="journal article" date="2016" name="Front. Microbiol.">
        <title>Genomic Resource of Rice Seed Associated Bacteria.</title>
        <authorList>
            <person name="Midha S."/>
            <person name="Bansal K."/>
            <person name="Sharma S."/>
            <person name="Kumar N."/>
            <person name="Patil P.P."/>
            <person name="Chaudhry V."/>
            <person name="Patil P.B."/>
        </authorList>
    </citation>
    <scope>NUCLEOTIDE SEQUENCE [LARGE SCALE GENOMIC DNA]</scope>
    <source>
        <strain evidence="2 3">NS331</strain>
    </source>
</reference>
<comment type="caution">
    <text evidence="2">The sequence shown here is derived from an EMBL/GenBank/DDBJ whole genome shotgun (WGS) entry which is preliminary data.</text>
</comment>
<evidence type="ECO:0000256" key="1">
    <source>
        <dbReference type="SAM" id="Phobius"/>
    </source>
</evidence>
<dbReference type="InterPro" id="IPR021296">
    <property type="entry name" value="DUF2868"/>
</dbReference>
<keyword evidence="3" id="KW-1185">Reference proteome</keyword>
<dbReference type="EMBL" id="LDSL01000030">
    <property type="protein sequence ID" value="KTT25892.1"/>
    <property type="molecule type" value="Genomic_DNA"/>
</dbReference>
<gene>
    <name evidence="2" type="ORF">NS331_04010</name>
</gene>
<feature type="transmembrane region" description="Helical" evidence="1">
    <location>
        <begin position="172"/>
        <end position="199"/>
    </location>
</feature>
<accession>A0A147H7L8</accession>
<evidence type="ECO:0000313" key="2">
    <source>
        <dbReference type="EMBL" id="KTT25892.1"/>
    </source>
</evidence>
<keyword evidence="1" id="KW-0472">Membrane</keyword>
<protein>
    <recommendedName>
        <fullName evidence="4">DUF2868 domain-containing protein</fullName>
    </recommendedName>
</protein>
<name>A0A147H7L8_9BURK</name>
<dbReference type="AlphaFoldDB" id="A0A147H7L8"/>
<evidence type="ECO:0000313" key="3">
    <source>
        <dbReference type="Proteomes" id="UP000072741"/>
    </source>
</evidence>
<keyword evidence="1" id="KW-1133">Transmembrane helix</keyword>
<keyword evidence="1" id="KW-0812">Transmembrane</keyword>
<dbReference type="Proteomes" id="UP000072741">
    <property type="component" value="Unassembled WGS sequence"/>
</dbReference>
<dbReference type="Pfam" id="PF11067">
    <property type="entry name" value="DUF2868"/>
    <property type="match status" value="1"/>
</dbReference>
<proteinExistence type="predicted"/>
<dbReference type="OrthoDB" id="6210861at2"/>
<evidence type="ECO:0008006" key="4">
    <source>
        <dbReference type="Google" id="ProtNLM"/>
    </source>
</evidence>
<feature type="transmembrane region" description="Helical" evidence="1">
    <location>
        <begin position="258"/>
        <end position="285"/>
    </location>
</feature>
<feature type="transmembrane region" description="Helical" evidence="1">
    <location>
        <begin position="67"/>
        <end position="88"/>
    </location>
</feature>